<dbReference type="Pfam" id="PF12780">
    <property type="entry name" value="AAA_8"/>
    <property type="match status" value="1"/>
</dbReference>
<evidence type="ECO:0000313" key="3">
    <source>
        <dbReference type="Proteomes" id="UP000054937"/>
    </source>
</evidence>
<organism evidence="2 3">
    <name type="scientific">Pseudocohnilembus persalinus</name>
    <name type="common">Ciliate</name>
    <dbReference type="NCBI Taxonomy" id="266149"/>
    <lineage>
        <taxon>Eukaryota</taxon>
        <taxon>Sar</taxon>
        <taxon>Alveolata</taxon>
        <taxon>Ciliophora</taxon>
        <taxon>Intramacronucleata</taxon>
        <taxon>Oligohymenophorea</taxon>
        <taxon>Scuticociliatia</taxon>
        <taxon>Philasterida</taxon>
        <taxon>Pseudocohnilembidae</taxon>
        <taxon>Pseudocohnilembus</taxon>
    </lineage>
</organism>
<dbReference type="GO" id="GO:0045505">
    <property type="term" value="F:dynein intermediate chain binding"/>
    <property type="evidence" value="ECO:0007669"/>
    <property type="project" value="InterPro"/>
</dbReference>
<dbReference type="GO" id="GO:0051959">
    <property type="term" value="F:dynein light intermediate chain binding"/>
    <property type="evidence" value="ECO:0007669"/>
    <property type="project" value="InterPro"/>
</dbReference>
<dbReference type="EMBL" id="LDAU01000148">
    <property type="protein sequence ID" value="KRX02967.1"/>
    <property type="molecule type" value="Genomic_DNA"/>
</dbReference>
<dbReference type="InParanoid" id="A0A0V0QLE0"/>
<dbReference type="AlphaFoldDB" id="A0A0V0QLE0"/>
<comment type="caution">
    <text evidence="2">The sequence shown here is derived from an EMBL/GenBank/DDBJ whole genome shotgun (WGS) entry which is preliminary data.</text>
</comment>
<evidence type="ECO:0000313" key="2">
    <source>
        <dbReference type="EMBL" id="KRX02967.1"/>
    </source>
</evidence>
<keyword evidence="3" id="KW-1185">Reference proteome</keyword>
<sequence>MIQANRAEAKGAGVSDQLDQLTNYFLDKMRKQLKVVLCFSPVGEAMRVRSRKFPGIINATVVDWFHPWPKDALIGVASRFIQDIEFPTVEIREAIALNMAEQDIIILLLNLSWN</sequence>
<dbReference type="InterPro" id="IPR024317">
    <property type="entry name" value="Dynein_heavy_chain_D4_dom"/>
</dbReference>
<protein>
    <recommendedName>
        <fullName evidence="1">Dynein heavy chain AAA module D4 domain-containing protein</fullName>
    </recommendedName>
</protein>
<gene>
    <name evidence="2" type="ORF">PPERSA_09385</name>
</gene>
<dbReference type="PANTHER" id="PTHR22878">
    <property type="entry name" value="DYNEIN HEAVY CHAIN 6, AXONEMAL-LIKE-RELATED"/>
    <property type="match status" value="1"/>
</dbReference>
<dbReference type="PANTHER" id="PTHR22878:SF69">
    <property type="entry name" value="DYNEIN HEAVY CHAIN"/>
    <property type="match status" value="1"/>
</dbReference>
<dbReference type="GO" id="GO:0030286">
    <property type="term" value="C:dynein complex"/>
    <property type="evidence" value="ECO:0007669"/>
    <property type="project" value="InterPro"/>
</dbReference>
<dbReference type="Gene3D" id="3.40.50.300">
    <property type="entry name" value="P-loop containing nucleotide triphosphate hydrolases"/>
    <property type="match status" value="1"/>
</dbReference>
<proteinExistence type="predicted"/>
<reference evidence="2 3" key="1">
    <citation type="journal article" date="2015" name="Sci. Rep.">
        <title>Genome of the facultative scuticociliatosis pathogen Pseudocohnilembus persalinus provides insight into its virulence through horizontal gene transfer.</title>
        <authorList>
            <person name="Xiong J."/>
            <person name="Wang G."/>
            <person name="Cheng J."/>
            <person name="Tian M."/>
            <person name="Pan X."/>
            <person name="Warren A."/>
            <person name="Jiang C."/>
            <person name="Yuan D."/>
            <person name="Miao W."/>
        </authorList>
    </citation>
    <scope>NUCLEOTIDE SEQUENCE [LARGE SCALE GENOMIC DNA]</scope>
    <source>
        <strain evidence="2">36N120E</strain>
    </source>
</reference>
<dbReference type="InterPro" id="IPR027417">
    <property type="entry name" value="P-loop_NTPase"/>
</dbReference>
<dbReference type="OrthoDB" id="424516at2759"/>
<dbReference type="Proteomes" id="UP000054937">
    <property type="component" value="Unassembled WGS sequence"/>
</dbReference>
<accession>A0A0V0QLE0</accession>
<evidence type="ECO:0000259" key="1">
    <source>
        <dbReference type="Pfam" id="PF12780"/>
    </source>
</evidence>
<name>A0A0V0QLE0_PSEPJ</name>
<feature type="domain" description="Dynein heavy chain AAA module D4" evidence="1">
    <location>
        <begin position="2"/>
        <end position="95"/>
    </location>
</feature>
<dbReference type="InterPro" id="IPR026983">
    <property type="entry name" value="DHC"/>
</dbReference>
<dbReference type="GO" id="GO:0007018">
    <property type="term" value="P:microtubule-based movement"/>
    <property type="evidence" value="ECO:0007669"/>
    <property type="project" value="InterPro"/>
</dbReference>